<evidence type="ECO:0000256" key="10">
    <source>
        <dbReference type="ARBA" id="ARBA00022989"/>
    </source>
</evidence>
<feature type="domain" description="E3 Ubiquitin ligase MUL1-like" evidence="12">
    <location>
        <begin position="144"/>
        <end position="302"/>
    </location>
</feature>
<keyword evidence="9" id="KW-0862">Zinc</keyword>
<comment type="catalytic activity">
    <reaction evidence="1">
        <text>S-ubiquitinyl-[E2 ubiquitin-conjugating enzyme]-L-cysteine + [acceptor protein]-L-lysine = [E2 ubiquitin-conjugating enzyme]-L-cysteine + N(6)-ubiquitinyl-[acceptor protein]-L-lysine.</text>
        <dbReference type="EC" id="2.3.2.27"/>
    </reaction>
</comment>
<comment type="subcellular location">
    <subcellularLocation>
        <location evidence="2">Membrane</location>
        <topology evidence="2">Multi-pass membrane protein</topology>
    </subcellularLocation>
</comment>
<protein>
    <recommendedName>
        <fullName evidence="3">RING-type E3 ubiquitin transferase</fullName>
        <ecNumber evidence="3">2.3.2.27</ecNumber>
    </recommendedName>
</protein>
<evidence type="ECO:0000256" key="5">
    <source>
        <dbReference type="ARBA" id="ARBA00022692"/>
    </source>
</evidence>
<proteinExistence type="predicted"/>
<dbReference type="EMBL" id="AP019304">
    <property type="protein sequence ID" value="BBH10329.1"/>
    <property type="molecule type" value="Genomic_DNA"/>
</dbReference>
<name>A0A4Y1S0V2_PRUDU</name>
<dbReference type="PANTHER" id="PTHR47568">
    <property type="match status" value="1"/>
</dbReference>
<dbReference type="PANTHER" id="PTHR47568:SF2">
    <property type="entry name" value="E3 UBIQUITIN-PROTEIN LIGASE SP1-RELATED"/>
    <property type="match status" value="1"/>
</dbReference>
<dbReference type="GO" id="GO:0016567">
    <property type="term" value="P:protein ubiquitination"/>
    <property type="evidence" value="ECO:0007669"/>
    <property type="project" value="InterPro"/>
</dbReference>
<keyword evidence="7" id="KW-0863">Zinc-finger</keyword>
<evidence type="ECO:0000256" key="7">
    <source>
        <dbReference type="ARBA" id="ARBA00022771"/>
    </source>
</evidence>
<sequence length="311" mass="35508">RLLRYEHRLVIAIRGKVFSETPINSELSGLQGVVVEQREEQYFLKRIKDDEWMKDYKFTPSATKEVPWQADKLASVPRIREFKDLEPLLKSQNRLVVALRGNVGSETPMNCEFSELQGVVVEKTVLKYFLERIKNEDKDEKEDEKKNKDKGDEWRKDYDVLHSTSKQVPWYLDDGTFRVNVVGARSAEGFYCTHRYAVFEPSKSWHGVETLDDLENLPYVTKGKEDRQVLGVKRIERVLPIGTSLSVIGEAVKDGNGTIRIQRPDGGGPFYVTPRTIDQLTEGQRGDARVFYGGSVVLTLLGVADIGLHFL</sequence>
<organism evidence="13">
    <name type="scientific">Prunus dulcis</name>
    <name type="common">Almond</name>
    <name type="synonym">Amygdalus dulcis</name>
    <dbReference type="NCBI Taxonomy" id="3755"/>
    <lineage>
        <taxon>Eukaryota</taxon>
        <taxon>Viridiplantae</taxon>
        <taxon>Streptophyta</taxon>
        <taxon>Embryophyta</taxon>
        <taxon>Tracheophyta</taxon>
        <taxon>Spermatophyta</taxon>
        <taxon>Magnoliopsida</taxon>
        <taxon>eudicotyledons</taxon>
        <taxon>Gunneridae</taxon>
        <taxon>Pentapetalae</taxon>
        <taxon>rosids</taxon>
        <taxon>fabids</taxon>
        <taxon>Rosales</taxon>
        <taxon>Rosaceae</taxon>
        <taxon>Amygdaloideae</taxon>
        <taxon>Amygdaleae</taxon>
        <taxon>Prunus</taxon>
    </lineage>
</organism>
<evidence type="ECO:0000256" key="2">
    <source>
        <dbReference type="ARBA" id="ARBA00004141"/>
    </source>
</evidence>
<evidence type="ECO:0000256" key="4">
    <source>
        <dbReference type="ARBA" id="ARBA00022679"/>
    </source>
</evidence>
<evidence type="ECO:0000313" key="13">
    <source>
        <dbReference type="EMBL" id="BBH10329.1"/>
    </source>
</evidence>
<gene>
    <name evidence="13" type="ORF">Prudu_023092</name>
</gene>
<evidence type="ECO:0000256" key="1">
    <source>
        <dbReference type="ARBA" id="ARBA00000900"/>
    </source>
</evidence>
<reference evidence="13" key="1">
    <citation type="journal article" date="2019" name="Science">
        <title>Mutation of a bHLH transcription factor allowed almond domestication.</title>
        <authorList>
            <person name="Sanchez-Perez R."/>
            <person name="Pavan S."/>
            <person name="Mazzeo R."/>
            <person name="Moldovan C."/>
            <person name="Aiese Cigliano R."/>
            <person name="Del Cueto J."/>
            <person name="Ricciardi F."/>
            <person name="Lotti C."/>
            <person name="Ricciardi L."/>
            <person name="Dicenta F."/>
            <person name="Lopez-Marques R.L."/>
            <person name="Lindberg Moller B."/>
        </authorList>
    </citation>
    <scope>NUCLEOTIDE SEQUENCE</scope>
</reference>
<evidence type="ECO:0000256" key="3">
    <source>
        <dbReference type="ARBA" id="ARBA00012483"/>
    </source>
</evidence>
<dbReference type="AlphaFoldDB" id="A0A4Y1S0V2"/>
<evidence type="ECO:0000256" key="11">
    <source>
        <dbReference type="ARBA" id="ARBA00023136"/>
    </source>
</evidence>
<evidence type="ECO:0000256" key="8">
    <source>
        <dbReference type="ARBA" id="ARBA00022786"/>
    </source>
</evidence>
<keyword evidence="11" id="KW-0472">Membrane</keyword>
<dbReference type="Pfam" id="PF12483">
    <property type="entry name" value="GIDE"/>
    <property type="match status" value="1"/>
</dbReference>
<accession>A0A4Y1S0V2</accession>
<dbReference type="GO" id="GO:0061630">
    <property type="term" value="F:ubiquitin protein ligase activity"/>
    <property type="evidence" value="ECO:0007669"/>
    <property type="project" value="UniProtKB-EC"/>
</dbReference>
<keyword evidence="6" id="KW-0479">Metal-binding</keyword>
<keyword evidence="10" id="KW-1133">Transmembrane helix</keyword>
<dbReference type="EC" id="2.3.2.27" evidence="3"/>
<dbReference type="GO" id="GO:0008270">
    <property type="term" value="F:zinc ion binding"/>
    <property type="evidence" value="ECO:0007669"/>
    <property type="project" value="UniProtKB-KW"/>
</dbReference>
<evidence type="ECO:0000256" key="6">
    <source>
        <dbReference type="ARBA" id="ARBA00022723"/>
    </source>
</evidence>
<evidence type="ECO:0000259" key="12">
    <source>
        <dbReference type="Pfam" id="PF12483"/>
    </source>
</evidence>
<dbReference type="InterPro" id="IPR044231">
    <property type="entry name" value="SP1/SPL1"/>
</dbReference>
<keyword evidence="5" id="KW-0812">Transmembrane</keyword>
<feature type="non-terminal residue" evidence="13">
    <location>
        <position position="1"/>
    </location>
</feature>
<dbReference type="InterPro" id="IPR022170">
    <property type="entry name" value="MUL1-like"/>
</dbReference>
<dbReference type="GO" id="GO:0016020">
    <property type="term" value="C:membrane"/>
    <property type="evidence" value="ECO:0007669"/>
    <property type="project" value="UniProtKB-SubCell"/>
</dbReference>
<keyword evidence="4" id="KW-0808">Transferase</keyword>
<evidence type="ECO:0000256" key="9">
    <source>
        <dbReference type="ARBA" id="ARBA00022833"/>
    </source>
</evidence>
<keyword evidence="8" id="KW-0833">Ubl conjugation pathway</keyword>